<keyword evidence="3" id="KW-0804">Transcription</keyword>
<dbReference type="PANTHER" id="PTHR30146:SF109">
    <property type="entry name" value="HTH-TYPE TRANSCRIPTIONAL REGULATOR GALS"/>
    <property type="match status" value="1"/>
</dbReference>
<dbReference type="Pfam" id="PF00356">
    <property type="entry name" value="LacI"/>
    <property type="match status" value="1"/>
</dbReference>
<evidence type="ECO:0000313" key="6">
    <source>
        <dbReference type="EMBL" id="SQI43570.1"/>
    </source>
</evidence>
<organism evidence="6 7">
    <name type="scientific">Serratia plymuthica</name>
    <dbReference type="NCBI Taxonomy" id="82996"/>
    <lineage>
        <taxon>Bacteria</taxon>
        <taxon>Pseudomonadati</taxon>
        <taxon>Pseudomonadota</taxon>
        <taxon>Gammaproteobacteria</taxon>
        <taxon>Enterobacterales</taxon>
        <taxon>Yersiniaceae</taxon>
        <taxon>Serratia</taxon>
    </lineage>
</organism>
<dbReference type="GO" id="GO:0000976">
    <property type="term" value="F:transcription cis-regulatory region binding"/>
    <property type="evidence" value="ECO:0007669"/>
    <property type="project" value="TreeGrafter"/>
</dbReference>
<evidence type="ECO:0000256" key="2">
    <source>
        <dbReference type="ARBA" id="ARBA00023125"/>
    </source>
</evidence>
<evidence type="ECO:0000256" key="3">
    <source>
        <dbReference type="ARBA" id="ARBA00023163"/>
    </source>
</evidence>
<accession>A0A2X4VE65</accession>
<evidence type="ECO:0000313" key="7">
    <source>
        <dbReference type="Proteomes" id="UP000248897"/>
    </source>
</evidence>
<name>A0A2X4VE65_SERPL</name>
<evidence type="ECO:0000259" key="4">
    <source>
        <dbReference type="PROSITE" id="PS50932"/>
    </source>
</evidence>
<protein>
    <submittedName>
        <fullName evidence="6">Lactose operon repressor</fullName>
    </submittedName>
</protein>
<dbReference type="PRINTS" id="PR00036">
    <property type="entry name" value="HTHLACI"/>
</dbReference>
<feature type="domain" description="HTH lacI-type" evidence="4">
    <location>
        <begin position="6"/>
        <end position="60"/>
    </location>
</feature>
<dbReference type="SUPFAM" id="SSF47413">
    <property type="entry name" value="lambda repressor-like DNA-binding domains"/>
    <property type="match status" value="1"/>
</dbReference>
<dbReference type="EMBL" id="LS483469">
    <property type="protein sequence ID" value="SQI43570.1"/>
    <property type="molecule type" value="Genomic_DNA"/>
</dbReference>
<sequence length="67" mass="7408">MNKRQATLEDVAKEAGVSQQTVSRVLNNPDIVSERTRNKVLGAMNTLNYVPNRSAQILAAKPCRRLA</sequence>
<proteinExistence type="predicted"/>
<dbReference type="Gene3D" id="1.10.260.40">
    <property type="entry name" value="lambda repressor-like DNA-binding domains"/>
    <property type="match status" value="1"/>
</dbReference>
<dbReference type="PANTHER" id="PTHR30146">
    <property type="entry name" value="LACI-RELATED TRANSCRIPTIONAL REPRESSOR"/>
    <property type="match status" value="1"/>
</dbReference>
<feature type="domain" description="HTH cro/C1-type" evidence="5">
    <location>
        <begin position="7"/>
        <end position="50"/>
    </location>
</feature>
<dbReference type="Proteomes" id="UP000248897">
    <property type="component" value="Chromosome 1"/>
</dbReference>
<dbReference type="AlphaFoldDB" id="A0A2X4VE65"/>
<gene>
    <name evidence="6" type="primary">lacI_2</name>
    <name evidence="6" type="ORF">NCTC12961_03950</name>
</gene>
<dbReference type="CDD" id="cd01392">
    <property type="entry name" value="HTH_LacI"/>
    <property type="match status" value="1"/>
</dbReference>
<keyword evidence="2" id="KW-0238">DNA-binding</keyword>
<dbReference type="InterPro" id="IPR000843">
    <property type="entry name" value="HTH_LacI"/>
</dbReference>
<dbReference type="SMART" id="SM00354">
    <property type="entry name" value="HTH_LACI"/>
    <property type="match status" value="1"/>
</dbReference>
<keyword evidence="1" id="KW-0805">Transcription regulation</keyword>
<evidence type="ECO:0000256" key="1">
    <source>
        <dbReference type="ARBA" id="ARBA00023015"/>
    </source>
</evidence>
<dbReference type="GO" id="GO:0003700">
    <property type="term" value="F:DNA-binding transcription factor activity"/>
    <property type="evidence" value="ECO:0007669"/>
    <property type="project" value="TreeGrafter"/>
</dbReference>
<dbReference type="PROSITE" id="PS00356">
    <property type="entry name" value="HTH_LACI_1"/>
    <property type="match status" value="1"/>
</dbReference>
<dbReference type="PROSITE" id="PS50943">
    <property type="entry name" value="HTH_CROC1"/>
    <property type="match status" value="1"/>
</dbReference>
<reference evidence="6 7" key="1">
    <citation type="submission" date="2018-06" db="EMBL/GenBank/DDBJ databases">
        <authorList>
            <consortium name="Pathogen Informatics"/>
            <person name="Doyle S."/>
        </authorList>
    </citation>
    <scope>NUCLEOTIDE SEQUENCE [LARGE SCALE GENOMIC DNA]</scope>
    <source>
        <strain evidence="6 7">NCTC12961</strain>
    </source>
</reference>
<dbReference type="InterPro" id="IPR001387">
    <property type="entry name" value="Cro/C1-type_HTH"/>
</dbReference>
<evidence type="ECO:0000259" key="5">
    <source>
        <dbReference type="PROSITE" id="PS50943"/>
    </source>
</evidence>
<dbReference type="InterPro" id="IPR010982">
    <property type="entry name" value="Lambda_DNA-bd_dom_sf"/>
</dbReference>
<dbReference type="PROSITE" id="PS50932">
    <property type="entry name" value="HTH_LACI_2"/>
    <property type="match status" value="1"/>
</dbReference>